<dbReference type="Gene3D" id="3.30.1380.10">
    <property type="match status" value="1"/>
</dbReference>
<dbReference type="KEGG" id="xyk:GT347_19615"/>
<dbReference type="GO" id="GO:0071555">
    <property type="term" value="P:cell wall organization"/>
    <property type="evidence" value="ECO:0007669"/>
    <property type="project" value="UniProtKB-KW"/>
</dbReference>
<evidence type="ECO:0000256" key="7">
    <source>
        <dbReference type="ARBA" id="ARBA00023049"/>
    </source>
</evidence>
<accession>A0A857J9U4</accession>
<feature type="binding site" evidence="9">
    <location>
        <position position="211"/>
    </location>
    <ligand>
        <name>Zn(2+)</name>
        <dbReference type="ChEBI" id="CHEBI:29105"/>
        <note>catalytic</note>
    </ligand>
</feature>
<dbReference type="GO" id="GO:0006508">
    <property type="term" value="P:proteolysis"/>
    <property type="evidence" value="ECO:0007669"/>
    <property type="project" value="UniProtKB-KW"/>
</dbReference>
<name>A0A857J9U4_9BURK</name>
<proteinExistence type="inferred from homology"/>
<dbReference type="InterPro" id="IPR009045">
    <property type="entry name" value="Zn_M74/Hedgehog-like"/>
</dbReference>
<dbReference type="EMBL" id="CP047650">
    <property type="protein sequence ID" value="QHI99993.1"/>
    <property type="molecule type" value="Genomic_DNA"/>
</dbReference>
<dbReference type="GO" id="GO:0160237">
    <property type="term" value="F:D-Ala-D-Ala dipeptidase activity"/>
    <property type="evidence" value="ECO:0007669"/>
    <property type="project" value="UniProtKB-EC"/>
</dbReference>
<keyword evidence="8 10" id="KW-0961">Cell wall biogenesis/degradation</keyword>
<comment type="cofactor">
    <cofactor evidence="9">
        <name>Zn(2+)</name>
        <dbReference type="ChEBI" id="CHEBI:29105"/>
    </cofactor>
    <text evidence="9">Binds 1 zinc ion per subunit.</text>
</comment>
<gene>
    <name evidence="9" type="primary">ddpX</name>
    <name evidence="11" type="ORF">GT347_19615</name>
</gene>
<evidence type="ECO:0000256" key="2">
    <source>
        <dbReference type="ARBA" id="ARBA00022670"/>
    </source>
</evidence>
<comment type="function">
    <text evidence="9 10">Catalyzes hydrolysis of the D-alanyl-D-alanine dipeptide.</text>
</comment>
<dbReference type="PANTHER" id="PTHR43126">
    <property type="entry name" value="D-ALANYL-D-ALANINE DIPEPTIDASE"/>
    <property type="match status" value="1"/>
</dbReference>
<evidence type="ECO:0000256" key="10">
    <source>
        <dbReference type="PIRNR" id="PIRNR026671"/>
    </source>
</evidence>
<comment type="similarity">
    <text evidence="9 10">Belongs to the peptidase M15D family.</text>
</comment>
<feature type="binding site" evidence="9">
    <location>
        <position position="120"/>
    </location>
    <ligand>
        <name>Zn(2+)</name>
        <dbReference type="ChEBI" id="CHEBI:29105"/>
        <note>catalytic</note>
    </ligand>
</feature>
<protein>
    <recommendedName>
        <fullName evidence="9 10">D-alanyl-D-alanine dipeptidase</fullName>
        <shortName evidence="9 10">D-Ala-D-Ala dipeptidase</shortName>
        <ecNumber evidence="9 10">3.4.13.22</ecNumber>
    </recommendedName>
</protein>
<feature type="active site" description="Proton donor/acceptor" evidence="9">
    <location>
        <position position="208"/>
    </location>
</feature>
<dbReference type="GO" id="GO:0008270">
    <property type="term" value="F:zinc ion binding"/>
    <property type="evidence" value="ECO:0007669"/>
    <property type="project" value="UniProtKB-UniRule"/>
</dbReference>
<dbReference type="EC" id="3.4.13.22" evidence="9 10"/>
<dbReference type="GO" id="GO:0008237">
    <property type="term" value="F:metallopeptidase activity"/>
    <property type="evidence" value="ECO:0007669"/>
    <property type="project" value="UniProtKB-KW"/>
</dbReference>
<evidence type="ECO:0000313" key="11">
    <source>
        <dbReference type="EMBL" id="QHI99993.1"/>
    </source>
</evidence>
<keyword evidence="6 9" id="KW-0224">Dipeptidase</keyword>
<keyword evidence="12" id="KW-1185">Reference proteome</keyword>
<keyword evidence="3 9" id="KW-0479">Metal-binding</keyword>
<dbReference type="SUPFAM" id="SSF55166">
    <property type="entry name" value="Hedgehog/DD-peptidase"/>
    <property type="match status" value="1"/>
</dbReference>
<sequence>MNPVSNAIFVDLAKFDPGLLIDARYAGHDNFLGRPAAGYDAPICLLTLRAALALSTANRLAARLGLGLKVFDGYRPQRAVDDFLQWAADPEDPRTRAMYHPTLQKHELVPLGYISARSGHSRGSSVDLTLVRLIEQGQPVPADPGALTVMLADEDFLPNGELDMGSPFDFFGADSRMDKPEIDPQFMRRRRLLRSLMQAAGFQGIAQEWWHFGLVDEPFPQTYFDFPIAQGSWLQS</sequence>
<evidence type="ECO:0000256" key="6">
    <source>
        <dbReference type="ARBA" id="ARBA00022997"/>
    </source>
</evidence>
<dbReference type="AlphaFoldDB" id="A0A857J9U4"/>
<dbReference type="PIRSF" id="PIRSF026671">
    <property type="entry name" value="AA_dipeptidase"/>
    <property type="match status" value="1"/>
</dbReference>
<evidence type="ECO:0000256" key="9">
    <source>
        <dbReference type="HAMAP-Rule" id="MF_01924"/>
    </source>
</evidence>
<dbReference type="RefSeq" id="WP_160553804.1">
    <property type="nucleotide sequence ID" value="NZ_CP047650.1"/>
</dbReference>
<evidence type="ECO:0000256" key="3">
    <source>
        <dbReference type="ARBA" id="ARBA00022723"/>
    </source>
</evidence>
<dbReference type="Proteomes" id="UP000464787">
    <property type="component" value="Chromosome"/>
</dbReference>
<dbReference type="InterPro" id="IPR000755">
    <property type="entry name" value="A_A_dipeptidase"/>
</dbReference>
<keyword evidence="5 9" id="KW-0862">Zinc</keyword>
<dbReference type="Pfam" id="PF01427">
    <property type="entry name" value="Peptidase_M15"/>
    <property type="match status" value="2"/>
</dbReference>
<reference evidence="11 12" key="1">
    <citation type="submission" date="2020-01" db="EMBL/GenBank/DDBJ databases">
        <title>Genome sequencing of strain KACC 21265.</title>
        <authorList>
            <person name="Heo J."/>
            <person name="Kim S.-J."/>
            <person name="Kim J.-S."/>
            <person name="Hong S.-B."/>
            <person name="Kwon S.-W."/>
        </authorList>
    </citation>
    <scope>NUCLEOTIDE SEQUENCE [LARGE SCALE GENOMIC DNA]</scope>
    <source>
        <strain evidence="11 12">KACC 21265</strain>
    </source>
</reference>
<evidence type="ECO:0000256" key="8">
    <source>
        <dbReference type="ARBA" id="ARBA00023316"/>
    </source>
</evidence>
<feature type="binding site" evidence="9">
    <location>
        <position position="127"/>
    </location>
    <ligand>
        <name>Zn(2+)</name>
        <dbReference type="ChEBI" id="CHEBI:29105"/>
        <note>catalytic</note>
    </ligand>
</feature>
<dbReference type="PANTHER" id="PTHR43126:SF1">
    <property type="entry name" value="D-ALANYL-D-ALANINE DIPEPTIDASE"/>
    <property type="match status" value="1"/>
</dbReference>
<keyword evidence="7 9" id="KW-0482">Metalloprotease</keyword>
<evidence type="ECO:0000313" key="12">
    <source>
        <dbReference type="Proteomes" id="UP000464787"/>
    </source>
</evidence>
<organism evidence="11 12">
    <name type="scientific">Xylophilus rhododendri</name>
    <dbReference type="NCBI Taxonomy" id="2697032"/>
    <lineage>
        <taxon>Bacteria</taxon>
        <taxon>Pseudomonadati</taxon>
        <taxon>Pseudomonadota</taxon>
        <taxon>Betaproteobacteria</taxon>
        <taxon>Burkholderiales</taxon>
        <taxon>Xylophilus</taxon>
    </lineage>
</organism>
<evidence type="ECO:0000256" key="5">
    <source>
        <dbReference type="ARBA" id="ARBA00022833"/>
    </source>
</evidence>
<evidence type="ECO:0000256" key="1">
    <source>
        <dbReference type="ARBA" id="ARBA00001362"/>
    </source>
</evidence>
<feature type="site" description="Transition state stabilizer" evidence="9">
    <location>
        <position position="75"/>
    </location>
</feature>
<dbReference type="CDD" id="cd14817">
    <property type="entry name" value="D-Ala-D-Ala_dipeptidase_VanX"/>
    <property type="match status" value="1"/>
</dbReference>
<keyword evidence="2 9" id="KW-0645">Protease</keyword>
<comment type="catalytic activity">
    <reaction evidence="1 9 10">
        <text>D-alanyl-D-alanine + H2O = 2 D-alanine</text>
        <dbReference type="Rhea" id="RHEA:20661"/>
        <dbReference type="ChEBI" id="CHEBI:15377"/>
        <dbReference type="ChEBI" id="CHEBI:57416"/>
        <dbReference type="ChEBI" id="CHEBI:57822"/>
        <dbReference type="EC" id="3.4.13.22"/>
    </reaction>
</comment>
<evidence type="ECO:0000256" key="4">
    <source>
        <dbReference type="ARBA" id="ARBA00022801"/>
    </source>
</evidence>
<dbReference type="HAMAP" id="MF_01924">
    <property type="entry name" value="A_A_dipeptidase"/>
    <property type="match status" value="1"/>
</dbReference>
<keyword evidence="4 9" id="KW-0378">Hydrolase</keyword>